<gene>
    <name evidence="9" type="ORF">Pcinc_033126</name>
</gene>
<evidence type="ECO:0000256" key="1">
    <source>
        <dbReference type="ARBA" id="ARBA00005964"/>
    </source>
</evidence>
<keyword evidence="7" id="KW-0812">Transmembrane</keyword>
<dbReference type="Proteomes" id="UP001286313">
    <property type="component" value="Unassembled WGS sequence"/>
</dbReference>
<dbReference type="InterPro" id="IPR029058">
    <property type="entry name" value="AB_hydrolase_fold"/>
</dbReference>
<accession>A0AAE1ET19</accession>
<feature type="compositionally biased region" description="Basic and acidic residues" evidence="6">
    <location>
        <begin position="38"/>
        <end position="53"/>
    </location>
</feature>
<sequence>MRLQFLGALLLFLFGAHAIKSPLQAAVDIPPSVIHPEKEKIRESSPVKSEGEGGTRLSTAPPVYHQLPVGDLGTVRGVMLESFFGRSFYSFMSLPYAQPPVDDFRFKYPMAWEGPLPEETDDGEYDATWLRARCPQNSLILPIVAGREDCLTLSIYTPMVPGVDKVGSGLPVMLFIHGGAYMSGDASLYVPTKLMDRDVTVVVIQYRLSLLGFLAGGGTDAPGNMGLMDQVEALRWVQKYISYFGGDPDLVTVFGQSAGGASSSWMHLTPLTQASINDGHQLLHRAVPQSGSALELWTIDEHPDESFLRTAQMTNCSVGTIDDVMDCMMKMSFQDLVTTSNNLYLDDRLSGGLGFRGLSPVIQSDLADTGLELVIPKDPREMLDAGEFLHVPIMYGSVRDEGSLVVGLSWTDYMVPLNISIEDEEFCQFEIIPLILQAFGMSDKNGALANTMRRAYLPNAEMGDWYSMVGGLVDMGGVMFLKSGLWELVTRAQQAVPDLPVYFYSWEYDSDDHVFDWIFSSTPDIPVEGGIGHADELIYLFHLPGNLDEEQQTMVRRMTLMWTNFAKYGNPTPPEHTPEEAWEEEVEDWMPFTADVPTFMLIQEEFTVEVDFTTRWNYHRDLTWQNTTTTTTTTTLAPDSIVSLDEYERVMDQRDDFKIATSILGAATGCLILIAVVFVAKKQRAANAIV</sequence>
<dbReference type="PROSITE" id="PS00941">
    <property type="entry name" value="CARBOXYLESTERASE_B_2"/>
    <property type="match status" value="1"/>
</dbReference>
<feature type="domain" description="Carboxylesterase type B" evidence="8">
    <location>
        <begin position="72"/>
        <end position="607"/>
    </location>
</feature>
<evidence type="ECO:0000256" key="5">
    <source>
        <dbReference type="RuleBase" id="RU361235"/>
    </source>
</evidence>
<organism evidence="9 10">
    <name type="scientific">Petrolisthes cinctipes</name>
    <name type="common">Flat porcelain crab</name>
    <dbReference type="NCBI Taxonomy" id="88211"/>
    <lineage>
        <taxon>Eukaryota</taxon>
        <taxon>Metazoa</taxon>
        <taxon>Ecdysozoa</taxon>
        <taxon>Arthropoda</taxon>
        <taxon>Crustacea</taxon>
        <taxon>Multicrustacea</taxon>
        <taxon>Malacostraca</taxon>
        <taxon>Eumalacostraca</taxon>
        <taxon>Eucarida</taxon>
        <taxon>Decapoda</taxon>
        <taxon>Pleocyemata</taxon>
        <taxon>Anomura</taxon>
        <taxon>Galatheoidea</taxon>
        <taxon>Porcellanidae</taxon>
        <taxon>Petrolisthes</taxon>
    </lineage>
</organism>
<keyword evidence="5" id="KW-0732">Signal</keyword>
<keyword evidence="4" id="KW-0325">Glycoprotein</keyword>
<dbReference type="EC" id="3.1.1.-" evidence="5"/>
<feature type="chain" id="PRO_5041766779" description="Carboxylic ester hydrolase" evidence="5">
    <location>
        <begin position="19"/>
        <end position="690"/>
    </location>
</feature>
<dbReference type="InterPro" id="IPR002018">
    <property type="entry name" value="CarbesteraseB"/>
</dbReference>
<keyword evidence="7" id="KW-1133">Transmembrane helix</keyword>
<dbReference type="GO" id="GO:0052689">
    <property type="term" value="F:carboxylic ester hydrolase activity"/>
    <property type="evidence" value="ECO:0007669"/>
    <property type="project" value="UniProtKB-KW"/>
</dbReference>
<dbReference type="Pfam" id="PF00135">
    <property type="entry name" value="COesterase"/>
    <property type="match status" value="1"/>
</dbReference>
<evidence type="ECO:0000256" key="6">
    <source>
        <dbReference type="SAM" id="MobiDB-lite"/>
    </source>
</evidence>
<evidence type="ECO:0000313" key="10">
    <source>
        <dbReference type="Proteomes" id="UP001286313"/>
    </source>
</evidence>
<feature type="signal peptide" evidence="5">
    <location>
        <begin position="1"/>
        <end position="18"/>
    </location>
</feature>
<keyword evidence="3 5" id="KW-0378">Hydrolase</keyword>
<dbReference type="AlphaFoldDB" id="A0AAE1ET19"/>
<evidence type="ECO:0000259" key="8">
    <source>
        <dbReference type="Pfam" id="PF00135"/>
    </source>
</evidence>
<dbReference type="PANTHER" id="PTHR43142:SF1">
    <property type="entry name" value="CARBOXYLIC ESTER HYDROLASE"/>
    <property type="match status" value="1"/>
</dbReference>
<dbReference type="EMBL" id="JAWQEG010004621">
    <property type="protein sequence ID" value="KAK3860837.1"/>
    <property type="molecule type" value="Genomic_DNA"/>
</dbReference>
<keyword evidence="7" id="KW-0472">Membrane</keyword>
<dbReference type="PROSITE" id="PS00122">
    <property type="entry name" value="CARBOXYLESTERASE_B_1"/>
    <property type="match status" value="1"/>
</dbReference>
<dbReference type="PANTHER" id="PTHR43142">
    <property type="entry name" value="CARBOXYLIC ESTER HYDROLASE"/>
    <property type="match status" value="1"/>
</dbReference>
<proteinExistence type="inferred from homology"/>
<keyword evidence="10" id="KW-1185">Reference proteome</keyword>
<comment type="caution">
    <text evidence="9">The sequence shown here is derived from an EMBL/GenBank/DDBJ whole genome shotgun (WGS) entry which is preliminary data.</text>
</comment>
<dbReference type="InterPro" id="IPR019819">
    <property type="entry name" value="Carboxylesterase_B_CS"/>
</dbReference>
<keyword evidence="2" id="KW-0719">Serine esterase</keyword>
<evidence type="ECO:0000256" key="7">
    <source>
        <dbReference type="SAM" id="Phobius"/>
    </source>
</evidence>
<dbReference type="SUPFAM" id="SSF53474">
    <property type="entry name" value="alpha/beta-Hydrolases"/>
    <property type="match status" value="1"/>
</dbReference>
<name>A0AAE1ET19_PETCI</name>
<feature type="region of interest" description="Disordered" evidence="6">
    <location>
        <begin position="38"/>
        <end position="60"/>
    </location>
</feature>
<evidence type="ECO:0000313" key="9">
    <source>
        <dbReference type="EMBL" id="KAK3860837.1"/>
    </source>
</evidence>
<dbReference type="InterPro" id="IPR019826">
    <property type="entry name" value="Carboxylesterase_B_AS"/>
</dbReference>
<reference evidence="9" key="1">
    <citation type="submission" date="2023-10" db="EMBL/GenBank/DDBJ databases">
        <title>Genome assemblies of two species of porcelain crab, Petrolisthes cinctipes and Petrolisthes manimaculis (Anomura: Porcellanidae).</title>
        <authorList>
            <person name="Angst P."/>
        </authorList>
    </citation>
    <scope>NUCLEOTIDE SEQUENCE</scope>
    <source>
        <strain evidence="9">PB745_01</strain>
        <tissue evidence="9">Gill</tissue>
    </source>
</reference>
<evidence type="ECO:0000256" key="2">
    <source>
        <dbReference type="ARBA" id="ARBA00022487"/>
    </source>
</evidence>
<dbReference type="Gene3D" id="3.40.50.1820">
    <property type="entry name" value="alpha/beta hydrolase"/>
    <property type="match status" value="1"/>
</dbReference>
<evidence type="ECO:0000256" key="4">
    <source>
        <dbReference type="ARBA" id="ARBA00023180"/>
    </source>
</evidence>
<evidence type="ECO:0000256" key="3">
    <source>
        <dbReference type="ARBA" id="ARBA00022801"/>
    </source>
</evidence>
<comment type="similarity">
    <text evidence="1 5">Belongs to the type-B carboxylesterase/lipase family.</text>
</comment>
<protein>
    <recommendedName>
        <fullName evidence="5">Carboxylic ester hydrolase</fullName>
        <ecNumber evidence="5">3.1.1.-</ecNumber>
    </recommendedName>
</protein>
<feature type="transmembrane region" description="Helical" evidence="7">
    <location>
        <begin position="659"/>
        <end position="680"/>
    </location>
</feature>